<dbReference type="Gene3D" id="3.40.50.300">
    <property type="entry name" value="P-loop containing nucleotide triphosphate hydrolases"/>
    <property type="match status" value="1"/>
</dbReference>
<dbReference type="InterPro" id="IPR027417">
    <property type="entry name" value="P-loop_NTPase"/>
</dbReference>
<evidence type="ECO:0000313" key="7">
    <source>
        <dbReference type="Proteomes" id="UP000224130"/>
    </source>
</evidence>
<dbReference type="GO" id="GO:0016887">
    <property type="term" value="F:ATP hydrolysis activity"/>
    <property type="evidence" value="ECO:0007669"/>
    <property type="project" value="InterPro"/>
</dbReference>
<evidence type="ECO:0000313" key="6">
    <source>
        <dbReference type="EMBL" id="PFG42449.1"/>
    </source>
</evidence>
<dbReference type="PROSITE" id="PS50893">
    <property type="entry name" value="ABC_TRANSPORTER_2"/>
    <property type="match status" value="1"/>
</dbReference>
<dbReference type="PROSITE" id="PS00211">
    <property type="entry name" value="ABC_TRANSPORTER_1"/>
    <property type="match status" value="1"/>
</dbReference>
<comment type="caution">
    <text evidence="6">The sequence shown here is derived from an EMBL/GenBank/DDBJ whole genome shotgun (WGS) entry which is preliminary data.</text>
</comment>
<dbReference type="SUPFAM" id="SSF52540">
    <property type="entry name" value="P-loop containing nucleoside triphosphate hydrolases"/>
    <property type="match status" value="1"/>
</dbReference>
<accession>A0A2A9EWB3</accession>
<dbReference type="InterPro" id="IPR032823">
    <property type="entry name" value="BCA_ABC_TP_C"/>
</dbReference>
<dbReference type="GO" id="GO:0005524">
    <property type="term" value="F:ATP binding"/>
    <property type="evidence" value="ECO:0007669"/>
    <property type="project" value="UniProtKB-KW"/>
</dbReference>
<dbReference type="InterPro" id="IPR003439">
    <property type="entry name" value="ABC_transporter-like_ATP-bd"/>
</dbReference>
<name>A0A2A9EWB3_9MICO</name>
<evidence type="ECO:0000256" key="4">
    <source>
        <dbReference type="SAM" id="MobiDB-lite"/>
    </source>
</evidence>
<dbReference type="PANTHER" id="PTHR45772">
    <property type="entry name" value="CONSERVED COMPONENT OF ABC TRANSPORTER FOR NATURAL AMINO ACIDS-RELATED"/>
    <property type="match status" value="1"/>
</dbReference>
<gene>
    <name evidence="6" type="ORF">ATJ88_1111</name>
</gene>
<dbReference type="GO" id="GO:0005886">
    <property type="term" value="C:plasma membrane"/>
    <property type="evidence" value="ECO:0007669"/>
    <property type="project" value="TreeGrafter"/>
</dbReference>
<dbReference type="OrthoDB" id="9805514at2"/>
<dbReference type="PANTHER" id="PTHR45772:SF3">
    <property type="entry name" value="ABC TRANSPORTER ATP-BINDING PROTEIN"/>
    <property type="match status" value="1"/>
</dbReference>
<organism evidence="6 7">
    <name type="scientific">Isoptericola jiangsuensis</name>
    <dbReference type="NCBI Taxonomy" id="548579"/>
    <lineage>
        <taxon>Bacteria</taxon>
        <taxon>Bacillati</taxon>
        <taxon>Actinomycetota</taxon>
        <taxon>Actinomycetes</taxon>
        <taxon>Micrococcales</taxon>
        <taxon>Promicromonosporaceae</taxon>
        <taxon>Isoptericola</taxon>
    </lineage>
</organism>
<dbReference type="EMBL" id="PDJJ01000001">
    <property type="protein sequence ID" value="PFG42449.1"/>
    <property type="molecule type" value="Genomic_DNA"/>
</dbReference>
<evidence type="ECO:0000256" key="3">
    <source>
        <dbReference type="ARBA" id="ARBA00022840"/>
    </source>
</evidence>
<evidence type="ECO:0000259" key="5">
    <source>
        <dbReference type="PROSITE" id="PS50893"/>
    </source>
</evidence>
<dbReference type="InterPro" id="IPR017871">
    <property type="entry name" value="ABC_transporter-like_CS"/>
</dbReference>
<protein>
    <submittedName>
        <fullName evidence="6">Amino acid/amide ABC transporter ATP-binding protein 1 (HAAT family)</fullName>
    </submittedName>
</protein>
<keyword evidence="1" id="KW-0813">Transport</keyword>
<evidence type="ECO:0000256" key="1">
    <source>
        <dbReference type="ARBA" id="ARBA00022448"/>
    </source>
</evidence>
<dbReference type="Pfam" id="PF12399">
    <property type="entry name" value="BCA_ABC_TP_C"/>
    <property type="match status" value="1"/>
</dbReference>
<dbReference type="SMART" id="SM00382">
    <property type="entry name" value="AAA"/>
    <property type="match status" value="1"/>
</dbReference>
<dbReference type="CDD" id="cd03219">
    <property type="entry name" value="ABC_Mj1267_LivG_branched"/>
    <property type="match status" value="1"/>
</dbReference>
<feature type="compositionally biased region" description="Low complexity" evidence="4">
    <location>
        <begin position="1"/>
        <end position="10"/>
    </location>
</feature>
<keyword evidence="2" id="KW-0547">Nucleotide-binding</keyword>
<dbReference type="RefSeq" id="WP_098462958.1">
    <property type="nucleotide sequence ID" value="NZ_PDJJ01000001.1"/>
</dbReference>
<sequence>MTQHQPGTGPAVPPDAAPAAATGPALAVHGLGLRIGGAQILHDVTLEVAPGEMVGVIGPNGAGKTTLFNLVSGVLRPTSGSVHLAGRDVTGDPVARRARAGLGRTFQTSSVFPRLDVLENVRLAAQTHLGHGLSVLRFPSRGDAATRRAVEHLTEVGLEHRLHVAAGDLSHGDKRKLEIAVLLATDPAVILLDEPMAGVSSADVPGLSEVIRRLHRSGRTVLMVEHHMDVVLGLVDRVAVMHHGELLACDTPEKVMSDPTVQSAYLGDVA</sequence>
<keyword evidence="7" id="KW-1185">Reference proteome</keyword>
<proteinExistence type="predicted"/>
<dbReference type="InterPro" id="IPR051120">
    <property type="entry name" value="ABC_AA/LPS_Transport"/>
</dbReference>
<dbReference type="InterPro" id="IPR003593">
    <property type="entry name" value="AAA+_ATPase"/>
</dbReference>
<evidence type="ECO:0000256" key="2">
    <source>
        <dbReference type="ARBA" id="ARBA00022741"/>
    </source>
</evidence>
<dbReference type="AlphaFoldDB" id="A0A2A9EWB3"/>
<reference evidence="6 7" key="1">
    <citation type="submission" date="2017-10" db="EMBL/GenBank/DDBJ databases">
        <title>Sequencing the genomes of 1000 actinobacteria strains.</title>
        <authorList>
            <person name="Klenk H.-P."/>
        </authorList>
    </citation>
    <scope>NUCLEOTIDE SEQUENCE [LARGE SCALE GENOMIC DNA]</scope>
    <source>
        <strain evidence="6 7">DSM 21863</strain>
    </source>
</reference>
<keyword evidence="3 6" id="KW-0067">ATP-binding</keyword>
<dbReference type="Pfam" id="PF00005">
    <property type="entry name" value="ABC_tran"/>
    <property type="match status" value="1"/>
</dbReference>
<feature type="region of interest" description="Disordered" evidence="4">
    <location>
        <begin position="1"/>
        <end position="20"/>
    </location>
</feature>
<dbReference type="Proteomes" id="UP000224130">
    <property type="component" value="Unassembled WGS sequence"/>
</dbReference>
<feature type="domain" description="ABC transporter" evidence="5">
    <location>
        <begin position="26"/>
        <end position="268"/>
    </location>
</feature>